<dbReference type="AlphaFoldDB" id="A0A8W8MIJ5"/>
<sequence length="93" mass="10667">MLFPSGHRNHETVVVKEGLECAAKMETTYSAGITTKFQPVVFTVATRRWTAHPWLKTVQDLNKHYSIVRPICFNCISRGIQPKVRNALKLNRK</sequence>
<keyword evidence="2" id="KW-1185">Reference proteome</keyword>
<organism evidence="1 2">
    <name type="scientific">Magallana gigas</name>
    <name type="common">Pacific oyster</name>
    <name type="synonym">Crassostrea gigas</name>
    <dbReference type="NCBI Taxonomy" id="29159"/>
    <lineage>
        <taxon>Eukaryota</taxon>
        <taxon>Metazoa</taxon>
        <taxon>Spiralia</taxon>
        <taxon>Lophotrochozoa</taxon>
        <taxon>Mollusca</taxon>
        <taxon>Bivalvia</taxon>
        <taxon>Autobranchia</taxon>
        <taxon>Pteriomorphia</taxon>
        <taxon>Ostreida</taxon>
        <taxon>Ostreoidea</taxon>
        <taxon>Ostreidae</taxon>
        <taxon>Magallana</taxon>
    </lineage>
</organism>
<proteinExistence type="predicted"/>
<protein>
    <submittedName>
        <fullName evidence="1">Uncharacterized protein</fullName>
    </submittedName>
</protein>
<dbReference type="EnsemblMetazoa" id="G34452.1">
    <property type="protein sequence ID" value="G34452.1:cds"/>
    <property type="gene ID" value="G34452"/>
</dbReference>
<name>A0A8W8MIJ5_MAGGI</name>
<evidence type="ECO:0000313" key="1">
    <source>
        <dbReference type="EnsemblMetazoa" id="G34452.1:cds"/>
    </source>
</evidence>
<evidence type="ECO:0000313" key="2">
    <source>
        <dbReference type="Proteomes" id="UP000005408"/>
    </source>
</evidence>
<accession>A0A8W8MIJ5</accession>
<dbReference type="Proteomes" id="UP000005408">
    <property type="component" value="Unassembled WGS sequence"/>
</dbReference>
<reference evidence="1" key="1">
    <citation type="submission" date="2022-08" db="UniProtKB">
        <authorList>
            <consortium name="EnsemblMetazoa"/>
        </authorList>
    </citation>
    <scope>IDENTIFICATION</scope>
    <source>
        <strain evidence="1">05x7-T-G4-1.051#20</strain>
    </source>
</reference>